<dbReference type="SMART" id="SM00320">
    <property type="entry name" value="WD40"/>
    <property type="match status" value="2"/>
</dbReference>
<dbReference type="GO" id="GO:0048188">
    <property type="term" value="C:Set1C/COMPASS complex"/>
    <property type="evidence" value="ECO:0007669"/>
    <property type="project" value="TreeGrafter"/>
</dbReference>
<evidence type="ECO:0000256" key="1">
    <source>
        <dbReference type="ARBA" id="ARBA00004123"/>
    </source>
</evidence>
<evidence type="ECO:0008006" key="7">
    <source>
        <dbReference type="Google" id="ProtNLM"/>
    </source>
</evidence>
<dbReference type="EMBL" id="HBIZ01000034">
    <property type="protein sequence ID" value="CAE0747439.1"/>
    <property type="molecule type" value="Transcribed_RNA"/>
</dbReference>
<dbReference type="InterPro" id="IPR015943">
    <property type="entry name" value="WD40/YVTN_repeat-like_dom_sf"/>
</dbReference>
<dbReference type="Gene3D" id="2.130.10.10">
    <property type="entry name" value="YVTN repeat-like/Quinoprotein amine dehydrogenase"/>
    <property type="match status" value="1"/>
</dbReference>
<dbReference type="PANTHER" id="PTHR19861">
    <property type="entry name" value="WD40 REPEAT PROTEIN SWD2"/>
    <property type="match status" value="1"/>
</dbReference>
<gene>
    <name evidence="6" type="ORF">PCAR00345_LOCUS21</name>
</gene>
<evidence type="ECO:0000256" key="3">
    <source>
        <dbReference type="ARBA" id="ARBA00022574"/>
    </source>
</evidence>
<dbReference type="InterPro" id="IPR036322">
    <property type="entry name" value="WD40_repeat_dom_sf"/>
</dbReference>
<dbReference type="GO" id="GO:0016070">
    <property type="term" value="P:RNA metabolic process"/>
    <property type="evidence" value="ECO:0007669"/>
    <property type="project" value="UniProtKB-ARBA"/>
</dbReference>
<dbReference type="AlphaFoldDB" id="A0A7S4ERD0"/>
<comment type="subcellular location">
    <subcellularLocation>
        <location evidence="1">Nucleus</location>
    </subcellularLocation>
</comment>
<dbReference type="GO" id="GO:0003682">
    <property type="term" value="F:chromatin binding"/>
    <property type="evidence" value="ECO:0007669"/>
    <property type="project" value="TreeGrafter"/>
</dbReference>
<dbReference type="SUPFAM" id="SSF50978">
    <property type="entry name" value="WD40 repeat-like"/>
    <property type="match status" value="1"/>
</dbReference>
<proteinExistence type="inferred from homology"/>
<organism evidence="6">
    <name type="scientific">Chrysotila carterae</name>
    <name type="common">Marine alga</name>
    <name type="synonym">Syracosphaera carterae</name>
    <dbReference type="NCBI Taxonomy" id="13221"/>
    <lineage>
        <taxon>Eukaryota</taxon>
        <taxon>Haptista</taxon>
        <taxon>Haptophyta</taxon>
        <taxon>Prymnesiophyceae</taxon>
        <taxon>Isochrysidales</taxon>
        <taxon>Isochrysidaceae</taxon>
        <taxon>Chrysotila</taxon>
    </lineage>
</organism>
<keyword evidence="3" id="KW-0853">WD repeat</keyword>
<evidence type="ECO:0000256" key="2">
    <source>
        <dbReference type="ARBA" id="ARBA00005616"/>
    </source>
</evidence>
<keyword evidence="4" id="KW-0677">Repeat</keyword>
<sequence length="145" mass="15929">MCCVHFVLAYLYVCGQGPFIRFKLEFEEDLDFANIKFSFDGKLMLLGTAQGCVIALDSFSGEVFKTYRGHANSQQLPLAACFTHDADTVLSGSEDGSVWRWSTQTGEPLPVLTAHAGPVRVVQCNPTRKLVASACSVTCLWLDDE</sequence>
<dbReference type="InterPro" id="IPR001680">
    <property type="entry name" value="WD40_rpt"/>
</dbReference>
<dbReference type="InterPro" id="IPR037867">
    <property type="entry name" value="Swd2/WDR82"/>
</dbReference>
<accession>A0A7S4ERD0</accession>
<comment type="similarity">
    <text evidence="2">Belongs to the WD repeat SWD2 family.</text>
</comment>
<protein>
    <recommendedName>
        <fullName evidence="7">Anaphase-promoting complex subunit 4 WD40 domain-containing protein</fullName>
    </recommendedName>
</protein>
<keyword evidence="5" id="KW-0539">Nucleus</keyword>
<dbReference type="PANTHER" id="PTHR19861:SF0">
    <property type="entry name" value="WD REPEAT-CONTAINING PROTEIN 82"/>
    <property type="match status" value="1"/>
</dbReference>
<evidence type="ECO:0000256" key="5">
    <source>
        <dbReference type="ARBA" id="ARBA00023242"/>
    </source>
</evidence>
<dbReference type="Pfam" id="PF00400">
    <property type="entry name" value="WD40"/>
    <property type="match status" value="2"/>
</dbReference>
<evidence type="ECO:0000313" key="6">
    <source>
        <dbReference type="EMBL" id="CAE0747439.1"/>
    </source>
</evidence>
<evidence type="ECO:0000256" key="4">
    <source>
        <dbReference type="ARBA" id="ARBA00022737"/>
    </source>
</evidence>
<name>A0A7S4ERD0_CHRCT</name>
<reference evidence="6" key="1">
    <citation type="submission" date="2021-01" db="EMBL/GenBank/DDBJ databases">
        <authorList>
            <person name="Corre E."/>
            <person name="Pelletier E."/>
            <person name="Niang G."/>
            <person name="Scheremetjew M."/>
            <person name="Finn R."/>
            <person name="Kale V."/>
            <person name="Holt S."/>
            <person name="Cochrane G."/>
            <person name="Meng A."/>
            <person name="Brown T."/>
            <person name="Cohen L."/>
        </authorList>
    </citation>
    <scope>NUCLEOTIDE SEQUENCE</scope>
    <source>
        <strain evidence="6">CCMP645</strain>
    </source>
</reference>